<dbReference type="InterPro" id="IPR041872">
    <property type="entry name" value="Anticodon_Met"/>
</dbReference>
<dbReference type="InterPro" id="IPR033911">
    <property type="entry name" value="MetRS_core"/>
</dbReference>
<keyword evidence="7 10" id="KW-0648">Protein biosynthesis</keyword>
<accession>A0ABW4ANM6</accession>
<dbReference type="EMBL" id="JBHTMK010000056">
    <property type="protein sequence ID" value="MFD1372461.1"/>
    <property type="molecule type" value="Genomic_DNA"/>
</dbReference>
<dbReference type="CDD" id="cd07957">
    <property type="entry name" value="Anticodon_Ia_Met"/>
    <property type="match status" value="1"/>
</dbReference>
<proteinExistence type="inferred from homology"/>
<dbReference type="PANTHER" id="PTHR43326:SF1">
    <property type="entry name" value="METHIONINE--TRNA LIGASE, MITOCHONDRIAL"/>
    <property type="match status" value="1"/>
</dbReference>
<keyword evidence="4 10" id="KW-0436">Ligase</keyword>
<keyword evidence="8 10" id="KW-0030">Aminoacyl-tRNA synthetase</keyword>
<feature type="region of interest" description="Disordered" evidence="11">
    <location>
        <begin position="477"/>
        <end position="510"/>
    </location>
</feature>
<keyword evidence="14" id="KW-1185">Reference proteome</keyword>
<organism evidence="13 14">
    <name type="scientific">Actinoplanes sichuanensis</name>
    <dbReference type="NCBI Taxonomy" id="512349"/>
    <lineage>
        <taxon>Bacteria</taxon>
        <taxon>Bacillati</taxon>
        <taxon>Actinomycetota</taxon>
        <taxon>Actinomycetes</taxon>
        <taxon>Micromonosporales</taxon>
        <taxon>Micromonosporaceae</taxon>
        <taxon>Actinoplanes</taxon>
    </lineage>
</organism>
<evidence type="ECO:0000256" key="8">
    <source>
        <dbReference type="ARBA" id="ARBA00023146"/>
    </source>
</evidence>
<keyword evidence="3" id="KW-0963">Cytoplasm</keyword>
<evidence type="ECO:0000256" key="2">
    <source>
        <dbReference type="ARBA" id="ARBA00012838"/>
    </source>
</evidence>
<evidence type="ECO:0000256" key="3">
    <source>
        <dbReference type="ARBA" id="ARBA00022490"/>
    </source>
</evidence>
<dbReference type="Gene3D" id="3.40.50.620">
    <property type="entry name" value="HUPs"/>
    <property type="match status" value="1"/>
</dbReference>
<dbReference type="Gene3D" id="2.170.220.10">
    <property type="match status" value="1"/>
</dbReference>
<evidence type="ECO:0000313" key="14">
    <source>
        <dbReference type="Proteomes" id="UP001597183"/>
    </source>
</evidence>
<comment type="similarity">
    <text evidence="10">Belongs to the class-I aminoacyl-tRNA synthetase family.</text>
</comment>
<evidence type="ECO:0000259" key="12">
    <source>
        <dbReference type="Pfam" id="PF09334"/>
    </source>
</evidence>
<feature type="compositionally biased region" description="Low complexity" evidence="11">
    <location>
        <begin position="499"/>
        <end position="510"/>
    </location>
</feature>
<name>A0ABW4ANM6_9ACTN</name>
<feature type="domain" description="Methionyl/Leucyl tRNA synthetase" evidence="12">
    <location>
        <begin position="151"/>
        <end position="365"/>
    </location>
</feature>
<evidence type="ECO:0000256" key="9">
    <source>
        <dbReference type="ARBA" id="ARBA00030904"/>
    </source>
</evidence>
<feature type="domain" description="Methionyl/Leucyl tRNA synthetase" evidence="12">
    <location>
        <begin position="4"/>
        <end position="146"/>
    </location>
</feature>
<comment type="subcellular location">
    <subcellularLocation>
        <location evidence="1">Cytoplasm</location>
    </subcellularLocation>
</comment>
<evidence type="ECO:0000256" key="4">
    <source>
        <dbReference type="ARBA" id="ARBA00022598"/>
    </source>
</evidence>
<evidence type="ECO:0000313" key="13">
    <source>
        <dbReference type="EMBL" id="MFD1372461.1"/>
    </source>
</evidence>
<dbReference type="Proteomes" id="UP001597183">
    <property type="component" value="Unassembled WGS sequence"/>
</dbReference>
<dbReference type="PRINTS" id="PR01041">
    <property type="entry name" value="TRNASYNTHMET"/>
</dbReference>
<evidence type="ECO:0000256" key="10">
    <source>
        <dbReference type="RuleBase" id="RU363039"/>
    </source>
</evidence>
<dbReference type="SUPFAM" id="SSF52374">
    <property type="entry name" value="Nucleotidylyl transferase"/>
    <property type="match status" value="1"/>
</dbReference>
<evidence type="ECO:0000256" key="11">
    <source>
        <dbReference type="SAM" id="MobiDB-lite"/>
    </source>
</evidence>
<dbReference type="SUPFAM" id="SSF47323">
    <property type="entry name" value="Anticodon-binding domain of a subclass of class I aminoacyl-tRNA synthetases"/>
    <property type="match status" value="1"/>
</dbReference>
<evidence type="ECO:0000256" key="7">
    <source>
        <dbReference type="ARBA" id="ARBA00022917"/>
    </source>
</evidence>
<dbReference type="PROSITE" id="PS00178">
    <property type="entry name" value="AA_TRNA_LIGASE_I"/>
    <property type="match status" value="1"/>
</dbReference>
<dbReference type="InterPro" id="IPR014729">
    <property type="entry name" value="Rossmann-like_a/b/a_fold"/>
</dbReference>
<dbReference type="CDD" id="cd00814">
    <property type="entry name" value="MetRS_core"/>
    <property type="match status" value="1"/>
</dbReference>
<dbReference type="Pfam" id="PF09334">
    <property type="entry name" value="tRNA-synt_1g"/>
    <property type="match status" value="2"/>
</dbReference>
<dbReference type="InterPro" id="IPR015413">
    <property type="entry name" value="Methionyl/Leucyl_tRNA_Synth"/>
</dbReference>
<evidence type="ECO:0000256" key="6">
    <source>
        <dbReference type="ARBA" id="ARBA00022840"/>
    </source>
</evidence>
<sequence>MNNFYVTTAIPYVNAAPHLGHALELVQADVLARHARSRGRRVRFLTGTDDNALKNVTAAGLAGVEVRAFVDTNAARFAALREPLSLSFDDFIRTSADPRHTTGVARLWRECAAAGDFYRRTYQGLYCPGCEQFWAPAELAGGLCPEHLTAPEPVAEENWFFRLSRYSGRILELLESGRLRIEPAARRNEVLAFVRAGLTDFSVSRPAARAGGWGIPVPGDPDQVVYVWWDALTNYVTALGYGRDDPAYRQWWAGPGERTHVIGKGIVRFHAVYWPALLLSAGLPLPTSILVHDYLSADGAKLSKSAGNAVDPFALAARYGTDAVRWWLLREPARVGDTDFTVDRLVRRADVDLANGLGNLVNRTLALAWKHRAGRVPESVPTGALGAACDRLPELVDRALHDFDFRAATEALWAVVDEGNRFVEAERPWEPAAADRLDTVLGALIAACRLVAAELTPFLPDGAARLRDRLLTGDRVARPSPAFPRLGAGGPAEATRLSGPAGAPGTPAAR</sequence>
<dbReference type="EC" id="6.1.1.10" evidence="2"/>
<dbReference type="Gene3D" id="1.10.730.10">
    <property type="entry name" value="Isoleucyl-tRNA Synthetase, Domain 1"/>
    <property type="match status" value="1"/>
</dbReference>
<dbReference type="PANTHER" id="PTHR43326">
    <property type="entry name" value="METHIONYL-TRNA SYNTHETASE"/>
    <property type="match status" value="1"/>
</dbReference>
<dbReference type="InterPro" id="IPR023457">
    <property type="entry name" value="Met-tRNA_synth_2"/>
</dbReference>
<dbReference type="InterPro" id="IPR009080">
    <property type="entry name" value="tRNAsynth_Ia_anticodon-bd"/>
</dbReference>
<dbReference type="GO" id="GO:0004825">
    <property type="term" value="F:methionine-tRNA ligase activity"/>
    <property type="evidence" value="ECO:0007669"/>
    <property type="project" value="UniProtKB-EC"/>
</dbReference>
<gene>
    <name evidence="13" type="ORF">ACFQ5G_44660</name>
</gene>
<dbReference type="InterPro" id="IPR001412">
    <property type="entry name" value="aa-tRNA-synth_I_CS"/>
</dbReference>
<comment type="caution">
    <text evidence="13">The sequence shown here is derived from an EMBL/GenBank/DDBJ whole genome shotgun (WGS) entry which is preliminary data.</text>
</comment>
<keyword evidence="6 10" id="KW-0067">ATP-binding</keyword>
<evidence type="ECO:0000256" key="1">
    <source>
        <dbReference type="ARBA" id="ARBA00004496"/>
    </source>
</evidence>
<protein>
    <recommendedName>
        <fullName evidence="2">methionine--tRNA ligase</fullName>
        <ecNumber evidence="2">6.1.1.10</ecNumber>
    </recommendedName>
    <alternativeName>
        <fullName evidence="9">Methionyl-tRNA synthetase</fullName>
    </alternativeName>
</protein>
<evidence type="ECO:0000256" key="5">
    <source>
        <dbReference type="ARBA" id="ARBA00022741"/>
    </source>
</evidence>
<dbReference type="RefSeq" id="WP_317790133.1">
    <property type="nucleotide sequence ID" value="NZ_AP028461.1"/>
</dbReference>
<keyword evidence="5 10" id="KW-0547">Nucleotide-binding</keyword>
<reference evidence="14" key="1">
    <citation type="journal article" date="2019" name="Int. J. Syst. Evol. Microbiol.">
        <title>The Global Catalogue of Microorganisms (GCM) 10K type strain sequencing project: providing services to taxonomists for standard genome sequencing and annotation.</title>
        <authorList>
            <consortium name="The Broad Institute Genomics Platform"/>
            <consortium name="The Broad Institute Genome Sequencing Center for Infectious Disease"/>
            <person name="Wu L."/>
            <person name="Ma J."/>
        </authorList>
    </citation>
    <scope>NUCLEOTIDE SEQUENCE [LARGE SCALE GENOMIC DNA]</scope>
    <source>
        <strain evidence="14">CCM 7526</strain>
    </source>
</reference>